<sequence>MMSLGYLGTRSDLWSLCYYDGEYHVVRSKPKSNQSIASLYTIEKRFRYGRYKATVKAYCTTGVPERIFPFGFENHHGFPEEGIITFLLRHGGHYAMSSFEGKTYETKIPEQDWSEETVLEVDWIEGEVTFYVNGEETVTHRTDMQEGSWFIETIGYDLPCEIYAYQKEFEVI</sequence>
<dbReference type="Gene3D" id="2.60.120.200">
    <property type="match status" value="1"/>
</dbReference>
<name>X0XH13_9ZZZZ</name>
<comment type="caution">
    <text evidence="1">The sequence shown here is derived from an EMBL/GenBank/DDBJ whole genome shotgun (WGS) entry which is preliminary data.</text>
</comment>
<proteinExistence type="predicted"/>
<reference evidence="1" key="1">
    <citation type="journal article" date="2014" name="Front. Microbiol.">
        <title>High frequency of phylogenetically diverse reductive dehalogenase-homologous genes in deep subseafloor sedimentary metagenomes.</title>
        <authorList>
            <person name="Kawai M."/>
            <person name="Futagami T."/>
            <person name="Toyoda A."/>
            <person name="Takaki Y."/>
            <person name="Nishi S."/>
            <person name="Hori S."/>
            <person name="Arai W."/>
            <person name="Tsubouchi T."/>
            <person name="Morono Y."/>
            <person name="Uchiyama I."/>
            <person name="Ito T."/>
            <person name="Fujiyama A."/>
            <person name="Inagaki F."/>
            <person name="Takami H."/>
        </authorList>
    </citation>
    <scope>NUCLEOTIDE SEQUENCE</scope>
    <source>
        <strain evidence="1">Expedition CK06-06</strain>
    </source>
</reference>
<dbReference type="InterPro" id="IPR013320">
    <property type="entry name" value="ConA-like_dom_sf"/>
</dbReference>
<gene>
    <name evidence="1" type="ORF">S01H1_57143</name>
</gene>
<accession>X0XH13</accession>
<dbReference type="AlphaFoldDB" id="X0XH13"/>
<organism evidence="1">
    <name type="scientific">marine sediment metagenome</name>
    <dbReference type="NCBI Taxonomy" id="412755"/>
    <lineage>
        <taxon>unclassified sequences</taxon>
        <taxon>metagenomes</taxon>
        <taxon>ecological metagenomes</taxon>
    </lineage>
</organism>
<dbReference type="SUPFAM" id="SSF49899">
    <property type="entry name" value="Concanavalin A-like lectins/glucanases"/>
    <property type="match status" value="1"/>
</dbReference>
<evidence type="ECO:0000313" key="1">
    <source>
        <dbReference type="EMBL" id="GAG24241.1"/>
    </source>
</evidence>
<dbReference type="EMBL" id="BARS01037254">
    <property type="protein sequence ID" value="GAG24241.1"/>
    <property type="molecule type" value="Genomic_DNA"/>
</dbReference>
<protein>
    <submittedName>
        <fullName evidence="1">Uncharacterized protein</fullName>
    </submittedName>
</protein>